<reference evidence="1 2" key="1">
    <citation type="submission" date="2016-09" db="EMBL/GenBank/DDBJ databases">
        <title>Acidihalobacter prosperus V6 (DSM14174).</title>
        <authorList>
            <person name="Khaleque H.N."/>
            <person name="Ramsay J.P."/>
            <person name="Murphy R.J.T."/>
            <person name="Kaksonen A.H."/>
            <person name="Boxall N.J."/>
            <person name="Watkin E.L.J."/>
        </authorList>
    </citation>
    <scope>NUCLEOTIDE SEQUENCE [LARGE SCALE GENOMIC DNA]</scope>
    <source>
        <strain evidence="1 2">V6</strain>
    </source>
</reference>
<proteinExistence type="predicted"/>
<dbReference type="KEGG" id="aaeo:BJI67_01210"/>
<name>A0A1D8K4I4_9GAMM</name>
<keyword evidence="2" id="KW-1185">Reference proteome</keyword>
<protein>
    <submittedName>
        <fullName evidence="1">Uncharacterized protein</fullName>
    </submittedName>
</protein>
<dbReference type="AlphaFoldDB" id="A0A1D8K4I4"/>
<dbReference type="RefSeq" id="WP_070071469.1">
    <property type="nucleotide sequence ID" value="NZ_CP017448.1"/>
</dbReference>
<organism evidence="1 2">
    <name type="scientific">Acidihalobacter aeolianus</name>
    <dbReference type="NCBI Taxonomy" id="2792603"/>
    <lineage>
        <taxon>Bacteria</taxon>
        <taxon>Pseudomonadati</taxon>
        <taxon>Pseudomonadota</taxon>
        <taxon>Gammaproteobacteria</taxon>
        <taxon>Chromatiales</taxon>
        <taxon>Ectothiorhodospiraceae</taxon>
        <taxon>Acidihalobacter</taxon>
    </lineage>
</organism>
<evidence type="ECO:0000313" key="2">
    <source>
        <dbReference type="Proteomes" id="UP000095342"/>
    </source>
</evidence>
<dbReference type="Proteomes" id="UP000095342">
    <property type="component" value="Chromosome"/>
</dbReference>
<dbReference type="EMBL" id="CP017448">
    <property type="protein sequence ID" value="AOV15869.1"/>
    <property type="molecule type" value="Genomic_DNA"/>
</dbReference>
<gene>
    <name evidence="1" type="ORF">BJI67_01210</name>
</gene>
<accession>A0A1D8K4I4</accession>
<evidence type="ECO:0000313" key="1">
    <source>
        <dbReference type="EMBL" id="AOV15869.1"/>
    </source>
</evidence>
<sequence>MNELILEPTAAALWQRLIREGAGETGHPLDADLEAYLMMLLQRFTRRPEMTRSIMALEYLEAQHAGSGRRVERLRDVGDQCLLLAGLFPGTARRRRVGVTYFVDLGRTAYYDLAQALNQGAGQLFQALAAGFIALMDTLNAMRARPAFESLTALEQFDLWAHSGSAAARRAFAQHTDGTPIAVQPTVRPH</sequence>